<accession>A0A084AKB0</accession>
<feature type="domain" description="Zn(2)-C6 fungal-type" evidence="6">
    <location>
        <begin position="17"/>
        <end position="47"/>
    </location>
</feature>
<sequence length="411" mass="45781">MSLSARERANPPPRRKSCNACIKAKRRCDAAYPACLRCAQRSIPCEYPWRLNDVRARSSGPAVDSLLAELEKDLMPPIIGLSPLPSAIDPMAELLPEPEPVFGDVNPFLGAIDDVPMQLIPQRHWVDGLPDNISEHVAEAITKRIQWSLDEIKRAPSKMVLTGGTPWCHAQLYAEATPRSIRDAHACCGLYMAKNVVNGPFILRTIESHVTDLVATPVPSSPRELLARTQALVLYQIIRFFDGNISCRAAAERTVPFLEDCAMTLMQHVQFDNDPSAQPCELPLYPLAPTKAFWKDWVFHESARRTLLFTYYFLQTYRLLANPKELHACDGRLGLCSSWTLSAHLWSASTPLEFAKAWRDSKHFVVTNAQFGAVLQEAQADDVDAFGKIFITSLLGIEEAEGWLASRGGTL</sequence>
<evidence type="ECO:0000256" key="2">
    <source>
        <dbReference type="ARBA" id="ARBA00022833"/>
    </source>
</evidence>
<gene>
    <name evidence="7" type="ORF">S7711_05569</name>
</gene>
<organism evidence="7 8">
    <name type="scientific">Stachybotrys chartarum (strain CBS 109288 / IBT 7711)</name>
    <name type="common">Toxic black mold</name>
    <name type="synonym">Stilbospora chartarum</name>
    <dbReference type="NCBI Taxonomy" id="1280523"/>
    <lineage>
        <taxon>Eukaryota</taxon>
        <taxon>Fungi</taxon>
        <taxon>Dikarya</taxon>
        <taxon>Ascomycota</taxon>
        <taxon>Pezizomycotina</taxon>
        <taxon>Sordariomycetes</taxon>
        <taxon>Hypocreomycetidae</taxon>
        <taxon>Hypocreales</taxon>
        <taxon>Stachybotryaceae</taxon>
        <taxon>Stachybotrys</taxon>
    </lineage>
</organism>
<keyword evidence="5" id="KW-0539">Nucleus</keyword>
<keyword evidence="4" id="KW-0804">Transcription</keyword>
<dbReference type="Pfam" id="PF00172">
    <property type="entry name" value="Zn_clus"/>
    <property type="match status" value="1"/>
</dbReference>
<evidence type="ECO:0000313" key="7">
    <source>
        <dbReference type="EMBL" id="KEY65739.1"/>
    </source>
</evidence>
<evidence type="ECO:0000313" key="8">
    <source>
        <dbReference type="Proteomes" id="UP000028045"/>
    </source>
</evidence>
<proteinExistence type="predicted"/>
<dbReference type="Gene3D" id="4.10.240.10">
    <property type="entry name" value="Zn(2)-C6 fungal-type DNA-binding domain"/>
    <property type="match status" value="1"/>
</dbReference>
<dbReference type="GO" id="GO:0000981">
    <property type="term" value="F:DNA-binding transcription factor activity, RNA polymerase II-specific"/>
    <property type="evidence" value="ECO:0007669"/>
    <property type="project" value="InterPro"/>
</dbReference>
<dbReference type="SUPFAM" id="SSF57701">
    <property type="entry name" value="Zn2/Cys6 DNA-binding domain"/>
    <property type="match status" value="1"/>
</dbReference>
<keyword evidence="2" id="KW-0862">Zinc</keyword>
<keyword evidence="8" id="KW-1185">Reference proteome</keyword>
<dbReference type="OrthoDB" id="4216928at2759"/>
<dbReference type="HOGENOM" id="CLU_024655_2_0_1"/>
<reference evidence="7 8" key="1">
    <citation type="journal article" date="2014" name="BMC Genomics">
        <title>Comparative genome sequencing reveals chemotype-specific gene clusters in the toxigenic black mold Stachybotrys.</title>
        <authorList>
            <person name="Semeiks J."/>
            <person name="Borek D."/>
            <person name="Otwinowski Z."/>
            <person name="Grishin N.V."/>
        </authorList>
    </citation>
    <scope>NUCLEOTIDE SEQUENCE [LARGE SCALE GENOMIC DNA]</scope>
    <source>
        <strain evidence="8">CBS 109288 / IBT 7711</strain>
    </source>
</reference>
<keyword evidence="3" id="KW-0805">Transcription regulation</keyword>
<dbReference type="PANTHER" id="PTHR47660:SF3">
    <property type="entry name" value="FINGER DOMAIN PROTEIN, PUTATIVE (AFU_ORTHOLOGUE AFUA_4G03310)-RELATED"/>
    <property type="match status" value="1"/>
</dbReference>
<dbReference type="EMBL" id="KL648688">
    <property type="protein sequence ID" value="KEY65739.1"/>
    <property type="molecule type" value="Genomic_DNA"/>
</dbReference>
<dbReference type="AlphaFoldDB" id="A0A084AKB0"/>
<dbReference type="SMART" id="SM00066">
    <property type="entry name" value="GAL4"/>
    <property type="match status" value="1"/>
</dbReference>
<dbReference type="CDD" id="cd00067">
    <property type="entry name" value="GAL4"/>
    <property type="match status" value="1"/>
</dbReference>
<name>A0A084AKB0_STACB</name>
<evidence type="ECO:0000256" key="3">
    <source>
        <dbReference type="ARBA" id="ARBA00023015"/>
    </source>
</evidence>
<dbReference type="PROSITE" id="PS50048">
    <property type="entry name" value="ZN2_CY6_FUNGAL_2"/>
    <property type="match status" value="1"/>
</dbReference>
<dbReference type="GO" id="GO:0008270">
    <property type="term" value="F:zinc ion binding"/>
    <property type="evidence" value="ECO:0007669"/>
    <property type="project" value="InterPro"/>
</dbReference>
<dbReference type="InterPro" id="IPR036864">
    <property type="entry name" value="Zn2-C6_fun-type_DNA-bd_sf"/>
</dbReference>
<evidence type="ECO:0000256" key="4">
    <source>
        <dbReference type="ARBA" id="ARBA00023163"/>
    </source>
</evidence>
<evidence type="ECO:0000256" key="1">
    <source>
        <dbReference type="ARBA" id="ARBA00022723"/>
    </source>
</evidence>
<protein>
    <recommendedName>
        <fullName evidence="6">Zn(2)-C6 fungal-type domain-containing protein</fullName>
    </recommendedName>
</protein>
<dbReference type="Proteomes" id="UP000028045">
    <property type="component" value="Unassembled WGS sequence"/>
</dbReference>
<dbReference type="PANTHER" id="PTHR47660">
    <property type="entry name" value="TRANSCRIPTION FACTOR WITH C2H2 AND ZN(2)-CYS(6) DNA BINDING DOMAIN (EUROFUNG)-RELATED-RELATED"/>
    <property type="match status" value="1"/>
</dbReference>
<evidence type="ECO:0000259" key="6">
    <source>
        <dbReference type="PROSITE" id="PS50048"/>
    </source>
</evidence>
<evidence type="ECO:0000256" key="5">
    <source>
        <dbReference type="ARBA" id="ARBA00023242"/>
    </source>
</evidence>
<keyword evidence="1" id="KW-0479">Metal-binding</keyword>
<dbReference type="InterPro" id="IPR001138">
    <property type="entry name" value="Zn2Cys6_DnaBD"/>
</dbReference>